<evidence type="ECO:0000313" key="6">
    <source>
        <dbReference type="EMBL" id="MFB9326479.1"/>
    </source>
</evidence>
<dbReference type="GO" id="GO:0005524">
    <property type="term" value="F:ATP binding"/>
    <property type="evidence" value="ECO:0007669"/>
    <property type="project" value="UniProtKB-KW"/>
</dbReference>
<dbReference type="SUPFAM" id="SSF52540">
    <property type="entry name" value="P-loop containing nucleoside triphosphate hydrolases"/>
    <property type="match status" value="1"/>
</dbReference>
<dbReference type="PANTHER" id="PTHR43335:SF11">
    <property type="entry name" value="ABC TRANSPORTER RELATED"/>
    <property type="match status" value="1"/>
</dbReference>
<evidence type="ECO:0000259" key="5">
    <source>
        <dbReference type="PROSITE" id="PS50893"/>
    </source>
</evidence>
<dbReference type="EMBL" id="JBHMDO010000020">
    <property type="protein sequence ID" value="MFB9326479.1"/>
    <property type="molecule type" value="Genomic_DNA"/>
</dbReference>
<dbReference type="PROSITE" id="PS50893">
    <property type="entry name" value="ABC_TRANSPORTER_2"/>
    <property type="match status" value="1"/>
</dbReference>
<dbReference type="InterPro" id="IPR003439">
    <property type="entry name" value="ABC_transporter-like_ATP-bd"/>
</dbReference>
<dbReference type="Pfam" id="PF00005">
    <property type="entry name" value="ABC_tran"/>
    <property type="match status" value="1"/>
</dbReference>
<dbReference type="InterPro" id="IPR003593">
    <property type="entry name" value="AAA+_ATPase"/>
</dbReference>
<sequence>MKHDGMVLDVTALTKRFGDKTVVESVNFTLEDMRCTALLGPNGAGKTTTIQMLAGLLRPSSGHIRLLGVGNDGDPRRSIGYLPQHPAFHSWMSGREYMVYAGRLCGLTRKAAMAASEDLLDRVGLKAAARERIGGYSGGMKQRLGIAQALIHRPKLLILDEPMSALDPIGRREVMALLRDVKRETTVLYSTHVLHDAEALCDDILLLREGQLVEHGSLSEVRARNRQPVIVVETEQDETSRRWVQRWLQSEAEYVSGTERLETGIRLVVRDLEIARDAILRDITNAGVRVTRLDMGQTTLEDIFLKAVAQ</sequence>
<evidence type="ECO:0000256" key="4">
    <source>
        <dbReference type="ARBA" id="ARBA00022840"/>
    </source>
</evidence>
<keyword evidence="7" id="KW-1185">Reference proteome</keyword>
<dbReference type="InterPro" id="IPR027417">
    <property type="entry name" value="P-loop_NTPase"/>
</dbReference>
<dbReference type="PANTHER" id="PTHR43335">
    <property type="entry name" value="ABC TRANSPORTER, ATP-BINDING PROTEIN"/>
    <property type="match status" value="1"/>
</dbReference>
<evidence type="ECO:0000256" key="2">
    <source>
        <dbReference type="ARBA" id="ARBA00022448"/>
    </source>
</evidence>
<dbReference type="SMART" id="SM00382">
    <property type="entry name" value="AAA"/>
    <property type="match status" value="1"/>
</dbReference>
<keyword evidence="2" id="KW-0813">Transport</keyword>
<accession>A0ABV5KMR3</accession>
<dbReference type="RefSeq" id="WP_377493828.1">
    <property type="nucleotide sequence ID" value="NZ_JBHMDO010000020.1"/>
</dbReference>
<dbReference type="Proteomes" id="UP001589747">
    <property type="component" value="Unassembled WGS sequence"/>
</dbReference>
<dbReference type="CDD" id="cd03230">
    <property type="entry name" value="ABC_DR_subfamily_A"/>
    <property type="match status" value="1"/>
</dbReference>
<feature type="domain" description="ABC transporter" evidence="5">
    <location>
        <begin position="8"/>
        <end position="234"/>
    </location>
</feature>
<reference evidence="6 7" key="1">
    <citation type="submission" date="2024-09" db="EMBL/GenBank/DDBJ databases">
        <authorList>
            <person name="Sun Q."/>
            <person name="Mori K."/>
        </authorList>
    </citation>
    <scope>NUCLEOTIDE SEQUENCE [LARGE SCALE GENOMIC DNA]</scope>
    <source>
        <strain evidence="6 7">TISTR 2452</strain>
    </source>
</reference>
<dbReference type="Gene3D" id="3.40.50.300">
    <property type="entry name" value="P-loop containing nucleotide triphosphate hydrolases"/>
    <property type="match status" value="1"/>
</dbReference>
<dbReference type="PROSITE" id="PS00211">
    <property type="entry name" value="ABC_TRANSPORTER_1"/>
    <property type="match status" value="1"/>
</dbReference>
<organism evidence="6 7">
    <name type="scientific">Paenibacillus aurantiacus</name>
    <dbReference type="NCBI Taxonomy" id="1936118"/>
    <lineage>
        <taxon>Bacteria</taxon>
        <taxon>Bacillati</taxon>
        <taxon>Bacillota</taxon>
        <taxon>Bacilli</taxon>
        <taxon>Bacillales</taxon>
        <taxon>Paenibacillaceae</taxon>
        <taxon>Paenibacillus</taxon>
    </lineage>
</organism>
<dbReference type="InterPro" id="IPR025302">
    <property type="entry name" value="DrrA1/2-like_C"/>
</dbReference>
<proteinExistence type="inferred from homology"/>
<dbReference type="InterPro" id="IPR017871">
    <property type="entry name" value="ABC_transporter-like_CS"/>
</dbReference>
<protein>
    <submittedName>
        <fullName evidence="6">ATP-binding cassette domain-containing protein</fullName>
    </submittedName>
</protein>
<dbReference type="Pfam" id="PF13732">
    <property type="entry name" value="DrrA1-3_C"/>
    <property type="match status" value="1"/>
</dbReference>
<evidence type="ECO:0000313" key="7">
    <source>
        <dbReference type="Proteomes" id="UP001589747"/>
    </source>
</evidence>
<evidence type="ECO:0000256" key="1">
    <source>
        <dbReference type="ARBA" id="ARBA00005417"/>
    </source>
</evidence>
<gene>
    <name evidence="6" type="ORF">ACFFSY_11195</name>
</gene>
<keyword evidence="4 6" id="KW-0067">ATP-binding</keyword>
<evidence type="ECO:0000256" key="3">
    <source>
        <dbReference type="ARBA" id="ARBA00022741"/>
    </source>
</evidence>
<name>A0ABV5KMR3_9BACL</name>
<keyword evidence="3" id="KW-0547">Nucleotide-binding</keyword>
<comment type="similarity">
    <text evidence="1">Belongs to the ABC transporter superfamily.</text>
</comment>
<comment type="caution">
    <text evidence="6">The sequence shown here is derived from an EMBL/GenBank/DDBJ whole genome shotgun (WGS) entry which is preliminary data.</text>
</comment>